<dbReference type="Pfam" id="PF13528">
    <property type="entry name" value="Glyco_trans_1_3"/>
    <property type="match status" value="1"/>
</dbReference>
<accession>A0A1T5IS65</accession>
<dbReference type="STRING" id="688867.SAMN05660236_0322"/>
<dbReference type="NCBIfam" id="TIGR00661">
    <property type="entry name" value="MJ1255"/>
    <property type="match status" value="1"/>
</dbReference>
<evidence type="ECO:0000313" key="1">
    <source>
        <dbReference type="EMBL" id="SKC41818.1"/>
    </source>
</evidence>
<name>A0A1T5IS65_9BACT</name>
<dbReference type="GO" id="GO:0016757">
    <property type="term" value="F:glycosyltransferase activity"/>
    <property type="evidence" value="ECO:0007669"/>
    <property type="project" value="TreeGrafter"/>
</dbReference>
<dbReference type="RefSeq" id="WP_079684961.1">
    <property type="nucleotide sequence ID" value="NZ_FUZU01000001.1"/>
</dbReference>
<sequence>MNILYGVPGEGMGHATRSKVIIDFLLKEHNVQVVSSSRAYQFLSKSFPGRVHEIKGLHFAYKNAQVSTLGTFLLNLKSAPANLLHNFSKYLMIDKSFKPDVIISDFESFTHFFAKQHRIPLISIDNMQVMERCILDIDIPKEETNNYRLAKTIVKAKVPGAKHYYISSFFPADIRKKDTSIVPPIVRDAILKAEVSNAGHILVYQTSSSLSGIKQVLHQIPNLKFYVYGFNKDEKDKNVIFKTFSEQGFVNDLASAKAVIANGGFSFISEAVYLKKPVYSFPLKNQFEQFMNAAYIEKLGYGRHFDELQADSMKAFLYDLDKFANKLSAYKQDGNSQLFKALQKQLKDM</sequence>
<evidence type="ECO:0008006" key="3">
    <source>
        <dbReference type="Google" id="ProtNLM"/>
    </source>
</evidence>
<dbReference type="PANTHER" id="PTHR21015:SF22">
    <property type="entry name" value="GLYCOSYLTRANSFERASE"/>
    <property type="match status" value="1"/>
</dbReference>
<dbReference type="EMBL" id="FUZU01000001">
    <property type="protein sequence ID" value="SKC41818.1"/>
    <property type="molecule type" value="Genomic_DNA"/>
</dbReference>
<reference evidence="1 2" key="1">
    <citation type="submission" date="2017-02" db="EMBL/GenBank/DDBJ databases">
        <authorList>
            <person name="Peterson S.W."/>
        </authorList>
    </citation>
    <scope>NUCLEOTIDE SEQUENCE [LARGE SCALE GENOMIC DNA]</scope>
    <source>
        <strain evidence="1 2">DSM 25262</strain>
    </source>
</reference>
<dbReference type="InterPro" id="IPR005262">
    <property type="entry name" value="MJ1255-like"/>
</dbReference>
<proteinExistence type="predicted"/>
<organism evidence="1 2">
    <name type="scientific">Ohtaekwangia koreensis</name>
    <dbReference type="NCBI Taxonomy" id="688867"/>
    <lineage>
        <taxon>Bacteria</taxon>
        <taxon>Pseudomonadati</taxon>
        <taxon>Bacteroidota</taxon>
        <taxon>Cytophagia</taxon>
        <taxon>Cytophagales</taxon>
        <taxon>Fulvivirgaceae</taxon>
        <taxon>Ohtaekwangia</taxon>
    </lineage>
</organism>
<dbReference type="OrthoDB" id="9793805at2"/>
<gene>
    <name evidence="1" type="ORF">SAMN05660236_0322</name>
</gene>
<dbReference type="Proteomes" id="UP000190961">
    <property type="component" value="Unassembled WGS sequence"/>
</dbReference>
<dbReference type="AlphaFoldDB" id="A0A1T5IS65"/>
<dbReference type="Gene3D" id="3.40.50.2000">
    <property type="entry name" value="Glycogen Phosphorylase B"/>
    <property type="match status" value="1"/>
</dbReference>
<dbReference type="PANTHER" id="PTHR21015">
    <property type="entry name" value="UDP-N-ACETYLGLUCOSAMINE--N-ACETYLMURAMYL-(PENTAPEPTIDE) PYROPHOSPHORYL-UNDECAPRENOL N-ACETYLGLUCOSAMINE TRANSFERASE 1"/>
    <property type="match status" value="1"/>
</dbReference>
<keyword evidence="2" id="KW-1185">Reference proteome</keyword>
<evidence type="ECO:0000313" key="2">
    <source>
        <dbReference type="Proteomes" id="UP000190961"/>
    </source>
</evidence>
<dbReference type="SUPFAM" id="SSF53756">
    <property type="entry name" value="UDP-Glycosyltransferase/glycogen phosphorylase"/>
    <property type="match status" value="1"/>
</dbReference>
<protein>
    <recommendedName>
        <fullName evidence="3">UDP-glucuronosyltransferase</fullName>
    </recommendedName>
</protein>